<dbReference type="InterPro" id="IPR035451">
    <property type="entry name" value="Ada-like_dom_sf"/>
</dbReference>
<protein>
    <submittedName>
        <fullName evidence="4">DNA-entry nuclease</fullName>
    </submittedName>
</protein>
<feature type="region of interest" description="Disordered" evidence="1">
    <location>
        <begin position="35"/>
        <end position="112"/>
    </location>
</feature>
<dbReference type="Gene3D" id="3.40.570.10">
    <property type="entry name" value="Extracellular Endonuclease, subunit A"/>
    <property type="match status" value="1"/>
</dbReference>
<keyword evidence="5" id="KW-1185">Reference proteome</keyword>
<dbReference type="InterPro" id="IPR044927">
    <property type="entry name" value="Endonuclea_NS_2"/>
</dbReference>
<dbReference type="RefSeq" id="WP_242942971.1">
    <property type="nucleotide sequence ID" value="NZ_FUXZ01000003.1"/>
</dbReference>
<feature type="compositionally biased region" description="Basic and acidic residues" evidence="1">
    <location>
        <begin position="64"/>
        <end position="97"/>
    </location>
</feature>
<reference evidence="4 5" key="1">
    <citation type="submission" date="2017-02" db="EMBL/GenBank/DDBJ databases">
        <authorList>
            <person name="Peterson S.W."/>
        </authorList>
    </citation>
    <scope>NUCLEOTIDE SEQUENCE [LARGE SCALE GENOMIC DNA]</scope>
    <source>
        <strain evidence="4 5">ATCC 35992</strain>
    </source>
</reference>
<evidence type="ECO:0000313" key="5">
    <source>
        <dbReference type="Proteomes" id="UP000190814"/>
    </source>
</evidence>
<gene>
    <name evidence="4" type="ORF">SAMN02745111_00574</name>
</gene>
<keyword evidence="2" id="KW-0732">Signal</keyword>
<evidence type="ECO:0000259" key="3">
    <source>
        <dbReference type="Pfam" id="PF13930"/>
    </source>
</evidence>
<dbReference type="Proteomes" id="UP000190814">
    <property type="component" value="Unassembled WGS sequence"/>
</dbReference>
<dbReference type="PROSITE" id="PS51257">
    <property type="entry name" value="PROKAR_LIPOPROTEIN"/>
    <property type="match status" value="1"/>
</dbReference>
<proteinExistence type="predicted"/>
<name>A0A1T4VA74_9FIRM</name>
<dbReference type="SUPFAM" id="SSF57884">
    <property type="entry name" value="Ada DNA repair protein, N-terminal domain (N-Ada 10)"/>
    <property type="match status" value="1"/>
</dbReference>
<organism evidence="4 5">
    <name type="scientific">Eubacterium uniforme</name>
    <dbReference type="NCBI Taxonomy" id="39495"/>
    <lineage>
        <taxon>Bacteria</taxon>
        <taxon>Bacillati</taxon>
        <taxon>Bacillota</taxon>
        <taxon>Clostridia</taxon>
        <taxon>Eubacteriales</taxon>
        <taxon>Eubacteriaceae</taxon>
        <taxon>Eubacterium</taxon>
    </lineage>
</organism>
<dbReference type="EMBL" id="FUXZ01000003">
    <property type="protein sequence ID" value="SKA61829.1"/>
    <property type="molecule type" value="Genomic_DNA"/>
</dbReference>
<feature type="chain" id="PRO_5038719457" evidence="2">
    <location>
        <begin position="26"/>
        <end position="399"/>
    </location>
</feature>
<feature type="compositionally biased region" description="Polar residues" evidence="1">
    <location>
        <begin position="324"/>
        <end position="346"/>
    </location>
</feature>
<feature type="signal peptide" evidence="2">
    <location>
        <begin position="1"/>
        <end position="25"/>
    </location>
</feature>
<dbReference type="AlphaFoldDB" id="A0A1T4VA74"/>
<dbReference type="Pfam" id="PF13930">
    <property type="entry name" value="Endonuclea_NS_2"/>
    <property type="match status" value="1"/>
</dbReference>
<dbReference type="Gene3D" id="3.40.10.10">
    <property type="entry name" value="DNA Methylphosphotriester Repair Domain"/>
    <property type="match status" value="1"/>
</dbReference>
<feature type="region of interest" description="Disordered" evidence="1">
    <location>
        <begin position="322"/>
        <end position="348"/>
    </location>
</feature>
<dbReference type="STRING" id="39495.SAMN02745111_00574"/>
<evidence type="ECO:0000256" key="1">
    <source>
        <dbReference type="SAM" id="MobiDB-lite"/>
    </source>
</evidence>
<evidence type="ECO:0000313" key="4">
    <source>
        <dbReference type="EMBL" id="SKA61829.1"/>
    </source>
</evidence>
<sequence length="399" mass="45809">MNNKIFKKISNVFAVIMLIIITTTACDTSEFTNKTTTVTQEETSSAISKSIPETEDNKSQNTTKSEEQTTKPKKETAKSEEKNTKTKEKNTEQDKASKSSKNNKKANNKNKKFTYKKIPKYDKKPYVEINGNIPYFSDDELTTTAFEKYSDLDSLGRCQVAYANICKELMPTKERGEIGHIKPSGWHTVKYPELIEDRYLYNRCHLIAYSLAGENDNEKNLITGTRSMNCDGMEPFELKVLDYVRNSKEDVHVLYRVTPIYKKSELVARGVLIEAMSVEDNGDKIKFCVFVYNVQKYITIDYATGESKANKEGQRIIAQKESEANQANRNNNSSTDNQAVDRSNNSSKHHYVLNTNTYKFHEEYCRSVRQMSDRNKLEYYGTREEVISMGYDPCQNCNP</sequence>
<feature type="compositionally biased region" description="Basic residues" evidence="1">
    <location>
        <begin position="101"/>
        <end position="112"/>
    </location>
</feature>
<feature type="domain" description="Type VII secretion system protein EssD-like" evidence="3">
    <location>
        <begin position="148"/>
        <end position="276"/>
    </location>
</feature>
<dbReference type="InterPro" id="IPR044929">
    <property type="entry name" value="DNA/RNA_non-sp_Endonuclease_sf"/>
</dbReference>
<accession>A0A1T4VA74</accession>
<evidence type="ECO:0000256" key="2">
    <source>
        <dbReference type="SAM" id="SignalP"/>
    </source>
</evidence>